<dbReference type="InterPro" id="IPR027417">
    <property type="entry name" value="P-loop_NTPase"/>
</dbReference>
<organism evidence="1 2">
    <name type="scientific">Mesotoga infera</name>
    <dbReference type="NCBI Taxonomy" id="1236046"/>
    <lineage>
        <taxon>Bacteria</taxon>
        <taxon>Thermotogati</taxon>
        <taxon>Thermotogota</taxon>
        <taxon>Thermotogae</taxon>
        <taxon>Kosmotogales</taxon>
        <taxon>Kosmotogaceae</taxon>
        <taxon>Mesotoga</taxon>
    </lineage>
</organism>
<protein>
    <recommendedName>
        <fullName evidence="3">DNA helicase</fullName>
    </recommendedName>
</protein>
<dbReference type="GO" id="GO:0003678">
    <property type="term" value="F:DNA helicase activity"/>
    <property type="evidence" value="ECO:0007669"/>
    <property type="project" value="InterPro"/>
</dbReference>
<dbReference type="EMBL" id="LS974202">
    <property type="protein sequence ID" value="SSC14201.1"/>
    <property type="molecule type" value="Genomic_DNA"/>
</dbReference>
<dbReference type="KEGG" id="minf:MESINF_2761"/>
<reference evidence="1 2" key="1">
    <citation type="submission" date="2017-01" db="EMBL/GenBank/DDBJ databases">
        <authorList>
            <person name="Erauso G."/>
        </authorList>
    </citation>
    <scope>NUCLEOTIDE SEQUENCE [LARGE SCALE GENOMIC DNA]</scope>
    <source>
        <strain evidence="1">MESINF1</strain>
    </source>
</reference>
<sequence length="387" mass="44945">MRGAAGSGKTLTLAHRAANIAATGKKVLVVTFNITMWHYIRKIMDRIPRDFDFKNIVFTHFHEFCFRELRRMGIEGNLHSGESDDDFFQNKLPGLVKKALESGSNPRWRREKPIYDAILIDEGQDFCWNWYDLLSSYLSPNNELVLFTDSRQNIYGRESWIDEPMRKVQFRGAWNELKDSFRIKGILVDELNRFAAQYIAKNTEDVIVVSGQISLYKEILIWEDVAQHEAKEVCFSAFEYFFDNKVSPSDITILVMDRNFGLDLVNVFQLKGINVNHIFAPDPEYRKHLKELFWMKNPLLKTCTVHSFKGSESKCVILVIPDEGNMVFKRDTVHSIVYTGISRALDSLCVVNCSETYRGFGKEWNRLPIKSSGGNWPFFRKTEIIEF</sequence>
<dbReference type="GO" id="GO:0005524">
    <property type="term" value="F:ATP binding"/>
    <property type="evidence" value="ECO:0007669"/>
    <property type="project" value="InterPro"/>
</dbReference>
<dbReference type="SUPFAM" id="SSF52540">
    <property type="entry name" value="P-loop containing nucleoside triphosphate hydrolases"/>
    <property type="match status" value="1"/>
</dbReference>
<dbReference type="AlphaFoldDB" id="A0A7Z7PQ80"/>
<proteinExistence type="predicted"/>
<name>A0A7Z7PQ80_9BACT</name>
<dbReference type="PANTHER" id="PTHR11070">
    <property type="entry name" value="UVRD / RECB / PCRA DNA HELICASE FAMILY MEMBER"/>
    <property type="match status" value="1"/>
</dbReference>
<dbReference type="InterPro" id="IPR000212">
    <property type="entry name" value="DNA_helicase_UvrD/REP"/>
</dbReference>
<keyword evidence="2" id="KW-1185">Reference proteome</keyword>
<evidence type="ECO:0000313" key="2">
    <source>
        <dbReference type="Proteomes" id="UP000250796"/>
    </source>
</evidence>
<dbReference type="Pfam" id="PF13245">
    <property type="entry name" value="AAA_19"/>
    <property type="match status" value="1"/>
</dbReference>
<dbReference type="CDD" id="cd18809">
    <property type="entry name" value="SF1_C_RecD"/>
    <property type="match status" value="1"/>
</dbReference>
<evidence type="ECO:0008006" key="3">
    <source>
        <dbReference type="Google" id="ProtNLM"/>
    </source>
</evidence>
<dbReference type="Gene3D" id="3.40.50.300">
    <property type="entry name" value="P-loop containing nucleotide triphosphate hydrolases"/>
    <property type="match status" value="2"/>
</dbReference>
<evidence type="ECO:0000313" key="1">
    <source>
        <dbReference type="EMBL" id="SSC14201.1"/>
    </source>
</evidence>
<dbReference type="Proteomes" id="UP000250796">
    <property type="component" value="Chromosome MESINF"/>
</dbReference>
<dbReference type="GO" id="GO:0003677">
    <property type="term" value="F:DNA binding"/>
    <property type="evidence" value="ECO:0007669"/>
    <property type="project" value="InterPro"/>
</dbReference>
<accession>A0A7Z7PQ80</accession>
<dbReference type="RefSeq" id="WP_169700585.1">
    <property type="nucleotide sequence ID" value="NZ_LS974202.1"/>
</dbReference>
<gene>
    <name evidence="1" type="ORF">MESINF_2761</name>
</gene>